<organism evidence="2 3">
    <name type="scientific">Pseudopedobacter saltans</name>
    <dbReference type="NCBI Taxonomy" id="151895"/>
    <lineage>
        <taxon>Bacteria</taxon>
        <taxon>Pseudomonadati</taxon>
        <taxon>Bacteroidota</taxon>
        <taxon>Sphingobacteriia</taxon>
        <taxon>Sphingobacteriales</taxon>
        <taxon>Sphingobacteriaceae</taxon>
        <taxon>Pseudopedobacter</taxon>
    </lineage>
</organism>
<evidence type="ECO:0000313" key="3">
    <source>
        <dbReference type="Proteomes" id="UP000249645"/>
    </source>
</evidence>
<dbReference type="CDD" id="cd00093">
    <property type="entry name" value="HTH_XRE"/>
    <property type="match status" value="1"/>
</dbReference>
<dbReference type="InterPro" id="IPR010982">
    <property type="entry name" value="Lambda_DNA-bd_dom_sf"/>
</dbReference>
<dbReference type="AlphaFoldDB" id="A0A2W5EBX5"/>
<evidence type="ECO:0000313" key="2">
    <source>
        <dbReference type="EMBL" id="PZP40508.1"/>
    </source>
</evidence>
<feature type="domain" description="HTH cro/C1-type" evidence="1">
    <location>
        <begin position="13"/>
        <end position="69"/>
    </location>
</feature>
<dbReference type="SUPFAM" id="SSF47413">
    <property type="entry name" value="lambda repressor-like DNA-binding domains"/>
    <property type="match status" value="1"/>
</dbReference>
<dbReference type="GO" id="GO:0003677">
    <property type="term" value="F:DNA binding"/>
    <property type="evidence" value="ECO:0007669"/>
    <property type="project" value="InterPro"/>
</dbReference>
<dbReference type="SMART" id="SM00530">
    <property type="entry name" value="HTH_XRE"/>
    <property type="match status" value="1"/>
</dbReference>
<dbReference type="InterPro" id="IPR001387">
    <property type="entry name" value="Cro/C1-type_HTH"/>
</dbReference>
<dbReference type="Proteomes" id="UP000249645">
    <property type="component" value="Unassembled WGS sequence"/>
</dbReference>
<name>A0A2W5EBX5_9SPHI</name>
<evidence type="ECO:0000259" key="1">
    <source>
        <dbReference type="PROSITE" id="PS50943"/>
    </source>
</evidence>
<proteinExistence type="predicted"/>
<dbReference type="Gene3D" id="1.10.260.40">
    <property type="entry name" value="lambda repressor-like DNA-binding domains"/>
    <property type="match status" value="1"/>
</dbReference>
<sequence>MKSKIDKYVIDQVRQRREAKDMSQADLAYELKVSVGFIGKVESHKYTSHYNIKHLNSLAMILDCILQDFLPKSPIRSKQ</sequence>
<protein>
    <submittedName>
        <fullName evidence="2">Transcriptional regulator</fullName>
    </submittedName>
</protein>
<reference evidence="2 3" key="1">
    <citation type="submission" date="2017-11" db="EMBL/GenBank/DDBJ databases">
        <title>Infants hospitalized years apart are colonized by the same room-sourced microbial strains.</title>
        <authorList>
            <person name="Brooks B."/>
            <person name="Olm M.R."/>
            <person name="Firek B.A."/>
            <person name="Baker R."/>
            <person name="Thomas B.C."/>
            <person name="Morowitz M.J."/>
            <person name="Banfield J.F."/>
        </authorList>
    </citation>
    <scope>NUCLEOTIDE SEQUENCE [LARGE SCALE GENOMIC DNA]</scope>
    <source>
        <strain evidence="2">S2_009_000_R2_76</strain>
    </source>
</reference>
<accession>A0A2W5EBX5</accession>
<dbReference type="EMBL" id="QFOI01000606">
    <property type="protein sequence ID" value="PZP40508.1"/>
    <property type="molecule type" value="Genomic_DNA"/>
</dbReference>
<comment type="caution">
    <text evidence="2">The sequence shown here is derived from an EMBL/GenBank/DDBJ whole genome shotgun (WGS) entry which is preliminary data.</text>
</comment>
<gene>
    <name evidence="2" type="ORF">DI598_19310</name>
</gene>
<dbReference type="PROSITE" id="PS50943">
    <property type="entry name" value="HTH_CROC1"/>
    <property type="match status" value="1"/>
</dbReference>